<evidence type="ECO:0000313" key="2">
    <source>
        <dbReference type="EMBL" id="KAG4413128.1"/>
    </source>
</evidence>
<feature type="region of interest" description="Disordered" evidence="1">
    <location>
        <begin position="32"/>
        <end position="97"/>
    </location>
</feature>
<protein>
    <submittedName>
        <fullName evidence="2">Uncharacterized protein</fullName>
    </submittedName>
</protein>
<sequence length="580" mass="65520">MAINYPCSVGSTDEASEMIELLEVMALPISVSNEHPDPDSTFSMDPYGYIRKPDGESSSEGSLVEASESESDNTTVNNLEHTEEDKISETSIEPTDNFVEEDSMSGMEYSYDDAPNDLSEETEDTDRVPRRKGLYAYMYNDYLNYINGDAARNGTVEPLAMIGEHVRHEFSYGRCLKLRAAPFDEFGPEYLLMNPLCEEEVFEMEIHVIKVSQAYITRGEWDIMEDERLNVHRYRAIRHQRRDRENADLLKEELARLAVSRDPDTIKWAAKAAKKEKKRSKKEKKHLTCDEIGLEIDRIVGNGAGMKECSDFAFANSKKGRLPVPIQLKLKSAFPPSGEISLEIGKQDTSPAQTETDDEEPDRWAKIDELKFMLMSSIQVLPSYVAPPYMSDRCLGSVLPLSNDTLLSWAADIWDILHSSNERSGWLFEDALSVHRLYSKMLAAPEIWKAKRAELQLRETAERAQQRGERLARRQAMKPPARRNSITSTDLMPLSQLKLATRSDQVTGEVVVKYDSNRAQESAAPKPQLDIIDQIESVSSQAMTDTADVGFRVDEPGTSDQPQLQLMIRDQVEAVPSPNM</sequence>
<accession>A0A8H7W5J1</accession>
<name>A0A8H7W5J1_9HELO</name>
<reference evidence="2" key="1">
    <citation type="submission" date="2021-02" db="EMBL/GenBank/DDBJ databases">
        <title>Genome sequence Cadophora malorum strain M34.</title>
        <authorList>
            <person name="Stefanovic E."/>
            <person name="Vu D."/>
            <person name="Scully C."/>
            <person name="Dijksterhuis J."/>
            <person name="Roader J."/>
            <person name="Houbraken J."/>
        </authorList>
    </citation>
    <scope>NUCLEOTIDE SEQUENCE</scope>
    <source>
        <strain evidence="2">M34</strain>
    </source>
</reference>
<evidence type="ECO:0000313" key="3">
    <source>
        <dbReference type="Proteomes" id="UP000664132"/>
    </source>
</evidence>
<dbReference type="AlphaFoldDB" id="A0A8H7W5J1"/>
<organism evidence="2 3">
    <name type="scientific">Cadophora malorum</name>
    <dbReference type="NCBI Taxonomy" id="108018"/>
    <lineage>
        <taxon>Eukaryota</taxon>
        <taxon>Fungi</taxon>
        <taxon>Dikarya</taxon>
        <taxon>Ascomycota</taxon>
        <taxon>Pezizomycotina</taxon>
        <taxon>Leotiomycetes</taxon>
        <taxon>Helotiales</taxon>
        <taxon>Ploettnerulaceae</taxon>
        <taxon>Cadophora</taxon>
    </lineage>
</organism>
<dbReference type="Proteomes" id="UP000664132">
    <property type="component" value="Unassembled WGS sequence"/>
</dbReference>
<dbReference type="EMBL" id="JAFJYH010000332">
    <property type="protein sequence ID" value="KAG4413128.1"/>
    <property type="molecule type" value="Genomic_DNA"/>
</dbReference>
<dbReference type="OrthoDB" id="10585101at2759"/>
<feature type="region of interest" description="Disordered" evidence="1">
    <location>
        <begin position="464"/>
        <end position="489"/>
    </location>
</feature>
<gene>
    <name evidence="2" type="ORF">IFR04_013745</name>
</gene>
<feature type="region of interest" description="Disordered" evidence="1">
    <location>
        <begin position="341"/>
        <end position="360"/>
    </location>
</feature>
<evidence type="ECO:0000256" key="1">
    <source>
        <dbReference type="SAM" id="MobiDB-lite"/>
    </source>
</evidence>
<keyword evidence="3" id="KW-1185">Reference proteome</keyword>
<proteinExistence type="predicted"/>
<comment type="caution">
    <text evidence="2">The sequence shown here is derived from an EMBL/GenBank/DDBJ whole genome shotgun (WGS) entry which is preliminary data.</text>
</comment>